<feature type="domain" description="tRNA synthetases class I catalytic" evidence="8">
    <location>
        <begin position="38"/>
        <end position="286"/>
    </location>
</feature>
<dbReference type="Pfam" id="PF01406">
    <property type="entry name" value="tRNA-synt_1e"/>
    <property type="match status" value="1"/>
</dbReference>
<proteinExistence type="predicted"/>
<name>A0A6J6SM96_9ZZZZ</name>
<reference evidence="10" key="1">
    <citation type="submission" date="2020-05" db="EMBL/GenBank/DDBJ databases">
        <authorList>
            <person name="Chiriac C."/>
            <person name="Salcher M."/>
            <person name="Ghai R."/>
            <person name="Kavagutti S V."/>
        </authorList>
    </citation>
    <scope>NUCLEOTIDE SEQUENCE</scope>
</reference>
<evidence type="ECO:0000256" key="4">
    <source>
        <dbReference type="ARBA" id="ARBA00022723"/>
    </source>
</evidence>
<evidence type="ECO:0000256" key="5">
    <source>
        <dbReference type="ARBA" id="ARBA00022741"/>
    </source>
</evidence>
<evidence type="ECO:0000256" key="7">
    <source>
        <dbReference type="ARBA" id="ARBA00022840"/>
    </source>
</evidence>
<dbReference type="PANTHER" id="PTHR10890">
    <property type="entry name" value="CYSTEINYL-TRNA SYNTHETASE"/>
    <property type="match status" value="1"/>
</dbReference>
<evidence type="ECO:0000256" key="6">
    <source>
        <dbReference type="ARBA" id="ARBA00022833"/>
    </source>
</evidence>
<keyword evidence="6" id="KW-0862">Zinc</keyword>
<dbReference type="GO" id="GO:0005524">
    <property type="term" value="F:ATP binding"/>
    <property type="evidence" value="ECO:0007669"/>
    <property type="project" value="UniProtKB-KW"/>
</dbReference>
<dbReference type="Gene3D" id="1.20.120.640">
    <property type="entry name" value="Anticodon-binding domain of a subclass of class I aminoacyl-tRNA synthetases"/>
    <property type="match status" value="1"/>
</dbReference>
<dbReference type="InterPro" id="IPR056411">
    <property type="entry name" value="CysS_C"/>
</dbReference>
<evidence type="ECO:0000256" key="1">
    <source>
        <dbReference type="ARBA" id="ARBA00001947"/>
    </source>
</evidence>
<organism evidence="10">
    <name type="scientific">freshwater metagenome</name>
    <dbReference type="NCBI Taxonomy" id="449393"/>
    <lineage>
        <taxon>unclassified sequences</taxon>
        <taxon>metagenomes</taxon>
        <taxon>ecological metagenomes</taxon>
    </lineage>
</organism>
<dbReference type="Gene3D" id="3.40.50.620">
    <property type="entry name" value="HUPs"/>
    <property type="match status" value="1"/>
</dbReference>
<keyword evidence="3" id="KW-0436">Ligase</keyword>
<keyword evidence="5" id="KW-0547">Nucleotide-binding</keyword>
<dbReference type="GO" id="GO:0004817">
    <property type="term" value="F:cysteine-tRNA ligase activity"/>
    <property type="evidence" value="ECO:0007669"/>
    <property type="project" value="TreeGrafter"/>
</dbReference>
<dbReference type="GO" id="GO:0005737">
    <property type="term" value="C:cytoplasm"/>
    <property type="evidence" value="ECO:0007669"/>
    <property type="project" value="TreeGrafter"/>
</dbReference>
<keyword evidence="7" id="KW-0067">ATP-binding</keyword>
<evidence type="ECO:0000259" key="9">
    <source>
        <dbReference type="Pfam" id="PF23493"/>
    </source>
</evidence>
<dbReference type="PANTHER" id="PTHR10890:SF3">
    <property type="entry name" value="CYSTEINE--TRNA LIGASE, CYTOPLASMIC"/>
    <property type="match status" value="1"/>
</dbReference>
<evidence type="ECO:0000256" key="2">
    <source>
        <dbReference type="ARBA" id="ARBA00014738"/>
    </source>
</evidence>
<dbReference type="PRINTS" id="PR00983">
    <property type="entry name" value="TRNASYNTHCYS"/>
</dbReference>
<dbReference type="Pfam" id="PF23493">
    <property type="entry name" value="CysS_C"/>
    <property type="match status" value="1"/>
</dbReference>
<dbReference type="SUPFAM" id="SSF47323">
    <property type="entry name" value="Anticodon-binding domain of a subclass of class I aminoacyl-tRNA synthetases"/>
    <property type="match status" value="1"/>
</dbReference>
<dbReference type="GO" id="GO:0006423">
    <property type="term" value="P:cysteinyl-tRNA aminoacylation"/>
    <property type="evidence" value="ECO:0007669"/>
    <property type="project" value="TreeGrafter"/>
</dbReference>
<dbReference type="InterPro" id="IPR014729">
    <property type="entry name" value="Rossmann-like_a/b/a_fold"/>
</dbReference>
<dbReference type="GO" id="GO:0046872">
    <property type="term" value="F:metal ion binding"/>
    <property type="evidence" value="ECO:0007669"/>
    <property type="project" value="UniProtKB-KW"/>
</dbReference>
<gene>
    <name evidence="10" type="ORF">UFOPK2810_00029</name>
</gene>
<dbReference type="AlphaFoldDB" id="A0A6J6SM96"/>
<evidence type="ECO:0000313" key="10">
    <source>
        <dbReference type="EMBL" id="CAB4736041.1"/>
    </source>
</evidence>
<comment type="cofactor">
    <cofactor evidence="1">
        <name>Zn(2+)</name>
        <dbReference type="ChEBI" id="CHEBI:29105"/>
    </cofactor>
</comment>
<keyword evidence="4" id="KW-0479">Metal-binding</keyword>
<dbReference type="EMBL" id="CAEZYZ010000003">
    <property type="protein sequence ID" value="CAB4736041.1"/>
    <property type="molecule type" value="Genomic_DNA"/>
</dbReference>
<sequence>MSGLRVQLVQNITDVGHMADDTGLGGLGLGDIDEGQGDTEDRVLLQAQREGRGALDVARHYEARFHDDLAALNIRPADDYPRASESIDDMIELIGTLLEREHAYVGADGSVFFDARSYPEYGRLSGNRLDQLKPGHKFDASVESTKRFHADWALWKRAGAGRTQLVWETPWGAGFPGWHTECSAMSLRLLGDVIDIHTGGIDLRFPHHEDERAQSNCATGKEVVQHWVHAEHLLFEGRKMSKSSGNVVLVSDVAGRGLDPLSLRLAFLQHRYRQQMNLTWEVIEAADTTLKRWRSRVAEWSIAPADSVSVDYQDAIVSAFSDDLDTPRAIQSLRQLEKDPDVSDGARFETFRLVDELLGLDLLRDVGRAPAVVELPEGAQALLEERAAARAAKDWAQSDALRDALAALGVIVKDTPEGQQVLP</sequence>
<feature type="domain" description="Cysteinyl-tRNA ligase anticodon binding" evidence="9">
    <location>
        <begin position="374"/>
        <end position="421"/>
    </location>
</feature>
<dbReference type="InterPro" id="IPR024909">
    <property type="entry name" value="Cys-tRNA/MSH_ligase"/>
</dbReference>
<dbReference type="InterPro" id="IPR009080">
    <property type="entry name" value="tRNAsynth_Ia_anticodon-bd"/>
</dbReference>
<dbReference type="InterPro" id="IPR032678">
    <property type="entry name" value="tRNA-synt_1_cat_dom"/>
</dbReference>
<dbReference type="SUPFAM" id="SSF52374">
    <property type="entry name" value="Nucleotidylyl transferase"/>
    <property type="match status" value="1"/>
</dbReference>
<evidence type="ECO:0000259" key="8">
    <source>
        <dbReference type="Pfam" id="PF01406"/>
    </source>
</evidence>
<evidence type="ECO:0000256" key="3">
    <source>
        <dbReference type="ARBA" id="ARBA00022598"/>
    </source>
</evidence>
<accession>A0A6J6SM96</accession>
<protein>
    <recommendedName>
        <fullName evidence="2">Cysteine--tRNA ligase</fullName>
    </recommendedName>
</protein>